<proteinExistence type="predicted"/>
<dbReference type="AlphaFoldDB" id="A0A7W8EZL0"/>
<reference evidence="1 2" key="1">
    <citation type="submission" date="2020-08" db="EMBL/GenBank/DDBJ databases">
        <title>Genomic Encyclopedia of Type Strains, Phase III (KMG-III): the genomes of soil and plant-associated and newly described type strains.</title>
        <authorList>
            <person name="Whitman W."/>
        </authorList>
    </citation>
    <scope>NUCLEOTIDE SEQUENCE [LARGE SCALE GENOMIC DNA]</scope>
    <source>
        <strain evidence="1 2">CECT 3146</strain>
    </source>
</reference>
<name>A0A7W8EZL0_STRST</name>
<dbReference type="SUPFAM" id="SSF54427">
    <property type="entry name" value="NTF2-like"/>
    <property type="match status" value="1"/>
</dbReference>
<dbReference type="InterPro" id="IPR032710">
    <property type="entry name" value="NTF2-like_dom_sf"/>
</dbReference>
<evidence type="ECO:0000313" key="2">
    <source>
        <dbReference type="Proteomes" id="UP000549009"/>
    </source>
</evidence>
<gene>
    <name evidence="1" type="ORF">FHS40_009136</name>
</gene>
<keyword evidence="2" id="KW-1185">Reference proteome</keyword>
<sequence length="147" mass="16054">MAEKSTALEELVQRVLEAHNNRDAKAAAEYYEEGAVVEELTLGRSSTDLTGIRVTCQEWFDAIPDTQVESNAILSAGDRVALVYTMSGTFRGVLPGLEDAVIGSRFTVQGCVFWEIGQSGKIIRETGLWDLDSARRQIHGDTTEASS</sequence>
<comment type="caution">
    <text evidence="1">The sequence shown here is derived from an EMBL/GenBank/DDBJ whole genome shotgun (WGS) entry which is preliminary data.</text>
</comment>
<organism evidence="1 2">
    <name type="scientific">Streptomyces spectabilis</name>
    <dbReference type="NCBI Taxonomy" id="68270"/>
    <lineage>
        <taxon>Bacteria</taxon>
        <taxon>Bacillati</taxon>
        <taxon>Actinomycetota</taxon>
        <taxon>Actinomycetes</taxon>
        <taxon>Kitasatosporales</taxon>
        <taxon>Streptomycetaceae</taxon>
        <taxon>Streptomyces</taxon>
    </lineage>
</organism>
<dbReference type="RefSeq" id="WP_184927105.1">
    <property type="nucleotide sequence ID" value="NZ_BMSQ01000066.1"/>
</dbReference>
<protein>
    <submittedName>
        <fullName evidence="1">Steroid delta-isomerase-like uncharacterized protein</fullName>
    </submittedName>
</protein>
<evidence type="ECO:0000313" key="1">
    <source>
        <dbReference type="EMBL" id="MBB5110006.1"/>
    </source>
</evidence>
<dbReference type="GO" id="GO:0016853">
    <property type="term" value="F:isomerase activity"/>
    <property type="evidence" value="ECO:0007669"/>
    <property type="project" value="UniProtKB-KW"/>
</dbReference>
<keyword evidence="1" id="KW-0413">Isomerase</keyword>
<dbReference type="GO" id="GO:0030638">
    <property type="term" value="P:polyketide metabolic process"/>
    <property type="evidence" value="ECO:0007669"/>
    <property type="project" value="InterPro"/>
</dbReference>
<dbReference type="Pfam" id="PF07366">
    <property type="entry name" value="SnoaL"/>
    <property type="match status" value="1"/>
</dbReference>
<dbReference type="InterPro" id="IPR009959">
    <property type="entry name" value="Cyclase_SnoaL-like"/>
</dbReference>
<dbReference type="Gene3D" id="3.10.450.50">
    <property type="match status" value="1"/>
</dbReference>
<dbReference type="Proteomes" id="UP000549009">
    <property type="component" value="Unassembled WGS sequence"/>
</dbReference>
<accession>A0A7W8EZL0</accession>
<dbReference type="EMBL" id="JACHJD010000054">
    <property type="protein sequence ID" value="MBB5110006.1"/>
    <property type="molecule type" value="Genomic_DNA"/>
</dbReference>